<feature type="compositionally biased region" description="Polar residues" evidence="3">
    <location>
        <begin position="876"/>
        <end position="885"/>
    </location>
</feature>
<proteinExistence type="predicted"/>
<evidence type="ECO:0000256" key="2">
    <source>
        <dbReference type="PROSITE-ProRule" id="PRU00176"/>
    </source>
</evidence>
<feature type="compositionally biased region" description="Pro residues" evidence="3">
    <location>
        <begin position="713"/>
        <end position="746"/>
    </location>
</feature>
<feature type="compositionally biased region" description="Polar residues" evidence="3">
    <location>
        <begin position="898"/>
        <end position="907"/>
    </location>
</feature>
<evidence type="ECO:0000313" key="6">
    <source>
        <dbReference type="Ensembl" id="ENSCCRP00010010523.1"/>
    </source>
</evidence>
<feature type="compositionally biased region" description="Basic and acidic residues" evidence="3">
    <location>
        <begin position="908"/>
        <end position="927"/>
    </location>
</feature>
<dbReference type="AlphaFoldDB" id="A0A8C1GKW9"/>
<sequence length="927" mass="102434">HIFVSIFNRFELFSLMDTKPPISRAKMISITKSAIKAIKLYKHVVQIVEKFIKKCKPEYKVPGLYVVDSIVRQSRHQFGADKDVFGPRFTKNITGTFENLCLCPTEDRSKIVRVLNLWQKNGVFKIEVIQPLLDMAAGSSSSTGLDNSPEGASPQSPVREQEAHPVVTANSIAAAVPQLQNSDAFVAVAQLFQSSQGQQLQQMLQNFQPPGKPQSPAVDNNRSHHHQQAQTMTATSTITHQHIHHAPQPVEKKATFDKTLLDRFDYDDEPEAGEEAKKGETPSVQPTMGFPEQTVPGFPPADQMQHFQQHMMAVTQQQQVVLPSNGQVQSFGLMTSQPYPDMMPQMGQSHTAFPSQNDTFSQHMTNAASAIALSLSRTTASPLSLLTTLWVGQLDKRTQQQDVACLLEEFGQIDSINMIPPRGCAYIVMIHRQDAYRALQKLSRGPYKVNQKAVKIAWALNKGIKAEFKQCWDVELGVTYIPWSKVKMEDLDVFREGGMLDPDTLAPGNYWNLFFWVWSYLFIFPIFGLLQVPPVQPKGAVGVPPPGFPGPMNIPPPSFPPGVPPPPGPFIRPGFNPMQMPPGFLPPGAMPPLGATGPPPPTAGIGMPPVGSSVEDLSKDPAGMGPRINSDGIEGFNSGNQVPPGGPAGMGMQSPPGLLGSRPGMMPLQRPPGMPLPHMQRFPIPPPRPGMPPIPPQMMPPRGPPQMMHREPPPGGFTMPPPPHGIRGPFPPLGPPFMRPSGPRPDGPNDHEARPFRGERPGLGRGRDREQDWYGGRRPFGEGHGDERPDGRERFGGWHEEPEKQGGWDREKERRDWRRSPNGERDRNRDRDRGRDGEERTKRSAGSRERSTRWDRDDRLDRLGLTSEEPNERLAANTNEPSANATKELPEAKPDVPTPSTTATADSKASEHITENKSAEQTHTEDS</sequence>
<dbReference type="PROSITE" id="PS50102">
    <property type="entry name" value="RRM"/>
    <property type="match status" value="1"/>
</dbReference>
<evidence type="ECO:0000259" key="5">
    <source>
        <dbReference type="PROSITE" id="PS51391"/>
    </source>
</evidence>
<evidence type="ECO:0000259" key="4">
    <source>
        <dbReference type="PROSITE" id="PS50102"/>
    </source>
</evidence>
<feature type="region of interest" description="Disordered" evidence="3">
    <location>
        <begin position="688"/>
        <end position="927"/>
    </location>
</feature>
<feature type="compositionally biased region" description="Basic and acidic residues" evidence="3">
    <location>
        <begin position="779"/>
        <end position="862"/>
    </location>
</feature>
<dbReference type="PROSITE" id="PS51391">
    <property type="entry name" value="CID"/>
    <property type="match status" value="1"/>
</dbReference>
<feature type="compositionally biased region" description="Pro residues" evidence="3">
    <location>
        <begin position="688"/>
        <end position="704"/>
    </location>
</feature>
<keyword evidence="1 2" id="KW-0694">RNA-binding</keyword>
<dbReference type="SUPFAM" id="SSF54928">
    <property type="entry name" value="RNA-binding domain, RBD"/>
    <property type="match status" value="1"/>
</dbReference>
<accession>A0A8C1GKW9</accession>
<reference evidence="6" key="1">
    <citation type="submission" date="2025-08" db="UniProtKB">
        <authorList>
            <consortium name="Ensembl"/>
        </authorList>
    </citation>
    <scope>IDENTIFICATION</scope>
</reference>
<keyword evidence="7" id="KW-1185">Reference proteome</keyword>
<feature type="domain" description="RRM" evidence="4">
    <location>
        <begin position="387"/>
        <end position="461"/>
    </location>
</feature>
<dbReference type="FunFam" id="1.25.40.90:FF:000004">
    <property type="entry name" value="splicing factor, arginine/serine-rich 15"/>
    <property type="match status" value="1"/>
</dbReference>
<dbReference type="InterPro" id="IPR012677">
    <property type="entry name" value="Nucleotide-bd_a/b_plait_sf"/>
</dbReference>
<dbReference type="PANTHER" id="PTHR23140:SF3">
    <property type="entry name" value="SR-RELATED AND CTD-ASSOCIATED FACTOR 4"/>
    <property type="match status" value="1"/>
</dbReference>
<dbReference type="InterPro" id="IPR000504">
    <property type="entry name" value="RRM_dom"/>
</dbReference>
<dbReference type="Pfam" id="PF00076">
    <property type="entry name" value="RRM_1"/>
    <property type="match status" value="1"/>
</dbReference>
<feature type="region of interest" description="Disordered" evidence="3">
    <location>
        <begin position="589"/>
        <end position="673"/>
    </location>
</feature>
<protein>
    <submittedName>
        <fullName evidence="6">SR-related CTD-associated factor 4a</fullName>
    </submittedName>
</protein>
<feature type="compositionally biased region" description="Basic and acidic residues" evidence="3">
    <location>
        <begin position="747"/>
        <end position="772"/>
    </location>
</feature>
<dbReference type="SUPFAM" id="SSF48464">
    <property type="entry name" value="ENTH/VHS domain"/>
    <property type="match status" value="1"/>
</dbReference>
<dbReference type="Gene3D" id="3.30.70.330">
    <property type="match status" value="1"/>
</dbReference>
<dbReference type="PANTHER" id="PTHR23140">
    <property type="entry name" value="RNA PROCESSING PROTEIN LD23810P"/>
    <property type="match status" value="1"/>
</dbReference>
<reference evidence="6" key="2">
    <citation type="submission" date="2025-09" db="UniProtKB">
        <authorList>
            <consortium name="Ensembl"/>
        </authorList>
    </citation>
    <scope>IDENTIFICATION</scope>
</reference>
<feature type="region of interest" description="Disordered" evidence="3">
    <location>
        <begin position="206"/>
        <end position="254"/>
    </location>
</feature>
<feature type="domain" description="CID" evidence="5">
    <location>
        <begin position="1"/>
        <end position="140"/>
    </location>
</feature>
<dbReference type="GO" id="GO:1990269">
    <property type="term" value="F:RNA polymerase II C-terminal domain phosphoserine binding"/>
    <property type="evidence" value="ECO:0007669"/>
    <property type="project" value="TreeGrafter"/>
</dbReference>
<feature type="region of interest" description="Disordered" evidence="3">
    <location>
        <begin position="139"/>
        <end position="163"/>
    </location>
</feature>
<dbReference type="InterPro" id="IPR006569">
    <property type="entry name" value="CID_dom"/>
</dbReference>
<dbReference type="GO" id="GO:0005634">
    <property type="term" value="C:nucleus"/>
    <property type="evidence" value="ECO:0007669"/>
    <property type="project" value="TreeGrafter"/>
</dbReference>
<evidence type="ECO:0000256" key="3">
    <source>
        <dbReference type="SAM" id="MobiDB-lite"/>
    </source>
</evidence>
<dbReference type="InterPro" id="IPR035979">
    <property type="entry name" value="RBD_domain_sf"/>
</dbReference>
<dbReference type="SMART" id="SM00582">
    <property type="entry name" value="RPR"/>
    <property type="match status" value="1"/>
</dbReference>
<dbReference type="Gene3D" id="1.25.40.90">
    <property type="match status" value="1"/>
</dbReference>
<dbReference type="GO" id="GO:2000805">
    <property type="term" value="P:negative regulation of termination of RNA polymerase II transcription, poly(A)-coupled"/>
    <property type="evidence" value="ECO:0007669"/>
    <property type="project" value="TreeGrafter"/>
</dbReference>
<organism evidence="6 7">
    <name type="scientific">Cyprinus carpio</name>
    <name type="common">Common carp</name>
    <dbReference type="NCBI Taxonomy" id="7962"/>
    <lineage>
        <taxon>Eukaryota</taxon>
        <taxon>Metazoa</taxon>
        <taxon>Chordata</taxon>
        <taxon>Craniata</taxon>
        <taxon>Vertebrata</taxon>
        <taxon>Euteleostomi</taxon>
        <taxon>Actinopterygii</taxon>
        <taxon>Neopterygii</taxon>
        <taxon>Teleostei</taxon>
        <taxon>Ostariophysi</taxon>
        <taxon>Cypriniformes</taxon>
        <taxon>Cyprinidae</taxon>
        <taxon>Cyprininae</taxon>
        <taxon>Cyprinus</taxon>
    </lineage>
</organism>
<evidence type="ECO:0000313" key="7">
    <source>
        <dbReference type="Proteomes" id="UP000694427"/>
    </source>
</evidence>
<evidence type="ECO:0000256" key="1">
    <source>
        <dbReference type="ARBA" id="ARBA00022884"/>
    </source>
</evidence>
<dbReference type="Pfam" id="PF04818">
    <property type="entry name" value="CID"/>
    <property type="match status" value="1"/>
</dbReference>
<dbReference type="InterPro" id="IPR008942">
    <property type="entry name" value="ENTH_VHS"/>
</dbReference>
<dbReference type="Ensembl" id="ENSCCRT00010011435.1">
    <property type="protein sequence ID" value="ENSCCRP00010010523.1"/>
    <property type="gene ID" value="ENSCCRG00010004460.1"/>
</dbReference>
<name>A0A8C1GKW9_CYPCA</name>
<feature type="compositionally biased region" description="Polar residues" evidence="3">
    <location>
        <begin position="228"/>
        <end position="240"/>
    </location>
</feature>
<dbReference type="Proteomes" id="UP000694427">
    <property type="component" value="Unplaced"/>
</dbReference>
<dbReference type="SMART" id="SM00360">
    <property type="entry name" value="RRM"/>
    <property type="match status" value="1"/>
</dbReference>
<dbReference type="GO" id="GO:0003723">
    <property type="term" value="F:RNA binding"/>
    <property type="evidence" value="ECO:0007669"/>
    <property type="project" value="UniProtKB-UniRule"/>
</dbReference>
<dbReference type="InterPro" id="IPR051485">
    <property type="entry name" value="SR-CTD_assoc_factor"/>
</dbReference>